<comment type="caution">
    <text evidence="4">The sequence shown here is derived from an EMBL/GenBank/DDBJ whole genome shotgun (WGS) entry which is preliminary data.</text>
</comment>
<feature type="region of interest" description="Disordered" evidence="2">
    <location>
        <begin position="337"/>
        <end position="373"/>
    </location>
</feature>
<feature type="domain" description="Xylanolytic transcriptional activator regulatory" evidence="3">
    <location>
        <begin position="238"/>
        <end position="312"/>
    </location>
</feature>
<dbReference type="GO" id="GO:0003700">
    <property type="term" value="F:DNA-binding transcription factor activity"/>
    <property type="evidence" value="ECO:0007669"/>
    <property type="project" value="InterPro"/>
</dbReference>
<dbReference type="AlphaFoldDB" id="A0A9W9EMU2"/>
<feature type="compositionally biased region" description="Basic and acidic residues" evidence="2">
    <location>
        <begin position="361"/>
        <end position="371"/>
    </location>
</feature>
<dbReference type="OrthoDB" id="3266505at2759"/>
<reference evidence="4" key="2">
    <citation type="journal article" date="2023" name="IMA Fungus">
        <title>Comparative genomic study of the Penicillium genus elucidates a diverse pangenome and 15 lateral gene transfer events.</title>
        <authorList>
            <person name="Petersen C."/>
            <person name="Sorensen T."/>
            <person name="Nielsen M.R."/>
            <person name="Sondergaard T.E."/>
            <person name="Sorensen J.L."/>
            <person name="Fitzpatrick D.A."/>
            <person name="Frisvad J.C."/>
            <person name="Nielsen K.L."/>
        </authorList>
    </citation>
    <scope>NUCLEOTIDE SEQUENCE</scope>
    <source>
        <strain evidence="4">IBT 34128</strain>
    </source>
</reference>
<dbReference type="RefSeq" id="XP_056508094.1">
    <property type="nucleotide sequence ID" value="XM_056659801.1"/>
</dbReference>
<proteinExistence type="predicted"/>
<dbReference type="SMART" id="SM00906">
    <property type="entry name" value="Fungal_trans"/>
    <property type="match status" value="1"/>
</dbReference>
<evidence type="ECO:0000313" key="5">
    <source>
        <dbReference type="Proteomes" id="UP001141434"/>
    </source>
</evidence>
<sequence>MESPEFVPESSEIGSLTAHSNEDSQFVGSSSGVYFINTVKRAFSNGLDASGSSTADFPTAEDTLVGAEDLPRAKRPRTASSQTDHALSAKESESPAKWAYDPAVAAALGSAPPLDLAKDLMIVYFKVWHPLFPFLHGPTFLQAMQSLYSSSSSPEPSAAEPPLDHHRSSCWTTILQCVFNLGSLLRPELPLSPACKIQSPASISSLLGSLSSCHDIVSLQALLAAQVYLVAIMSLRPASTVGGCVLRCMFHAGLHRCPFRYKELSSHDRQLRKRIFWCAYAIDRYLSQALGLPLGIQDSDIDVCLPAAREIHSPRRARSAVSDTQAANTAIAGYFEGQQPSEHETNGAGDGQPSRSVHSATGDEHQSHTPGREGVLASYVNSGTLTGRALELFHKSILVRSVRRSAVLFLVTDVHKWWNNLPLDLQAKNIGKKHDDSSTTDVSFDFGPFFTVLYQHLILIIHRPSLSIDPSTAEFCSGLQTCIGAARAILSALRTQVASRQALFWPGFLSAAWMSGLVLAFACQLNQYVLAKGLQEIDECSEYLRLMSTQWETAKQCHNALSVLSMRIGRTDPHRESAAKSQAYATRILERHSTSNDHSVIVQQHSPSHRLSQNETQQDGSPSAGPSRRARQYSPSQLETLHPSLSINPDAQTPLAGGYGSTSIPAGSADPAGVSADVLLAETPSSLELNFQNADSDPFPGGSNFDLNMADLLQGANFDSLFDITGQQYPSF</sequence>
<keyword evidence="1" id="KW-0539">Nucleus</keyword>
<dbReference type="InterPro" id="IPR050987">
    <property type="entry name" value="AtrR-like"/>
</dbReference>
<feature type="region of interest" description="Disordered" evidence="2">
    <location>
        <begin position="595"/>
        <end position="664"/>
    </location>
</feature>
<evidence type="ECO:0000313" key="4">
    <source>
        <dbReference type="EMBL" id="KAJ5084697.1"/>
    </source>
</evidence>
<name>A0A9W9EMU2_9EURO</name>
<dbReference type="GO" id="GO:0006351">
    <property type="term" value="P:DNA-templated transcription"/>
    <property type="evidence" value="ECO:0007669"/>
    <property type="project" value="InterPro"/>
</dbReference>
<feature type="region of interest" description="Disordered" evidence="2">
    <location>
        <begin position="1"/>
        <end position="27"/>
    </location>
</feature>
<evidence type="ECO:0000256" key="1">
    <source>
        <dbReference type="ARBA" id="ARBA00023242"/>
    </source>
</evidence>
<dbReference type="GeneID" id="81398970"/>
<dbReference type="GO" id="GO:0008270">
    <property type="term" value="F:zinc ion binding"/>
    <property type="evidence" value="ECO:0007669"/>
    <property type="project" value="InterPro"/>
</dbReference>
<feature type="compositionally biased region" description="Polar residues" evidence="2">
    <location>
        <begin position="633"/>
        <end position="651"/>
    </location>
</feature>
<feature type="region of interest" description="Disordered" evidence="2">
    <location>
        <begin position="50"/>
        <end position="93"/>
    </location>
</feature>
<organism evidence="4 5">
    <name type="scientific">Penicillium alfredii</name>
    <dbReference type="NCBI Taxonomy" id="1506179"/>
    <lineage>
        <taxon>Eukaryota</taxon>
        <taxon>Fungi</taxon>
        <taxon>Dikarya</taxon>
        <taxon>Ascomycota</taxon>
        <taxon>Pezizomycotina</taxon>
        <taxon>Eurotiomycetes</taxon>
        <taxon>Eurotiomycetidae</taxon>
        <taxon>Eurotiales</taxon>
        <taxon>Aspergillaceae</taxon>
        <taxon>Penicillium</taxon>
    </lineage>
</organism>
<feature type="compositionally biased region" description="Polar residues" evidence="2">
    <location>
        <begin position="12"/>
        <end position="27"/>
    </location>
</feature>
<reference evidence="4" key="1">
    <citation type="submission" date="2022-11" db="EMBL/GenBank/DDBJ databases">
        <authorList>
            <person name="Petersen C."/>
        </authorList>
    </citation>
    <scope>NUCLEOTIDE SEQUENCE</scope>
    <source>
        <strain evidence="4">IBT 34128</strain>
    </source>
</reference>
<keyword evidence="5" id="KW-1185">Reference proteome</keyword>
<gene>
    <name evidence="4" type="ORF">NUU61_009276</name>
</gene>
<feature type="compositionally biased region" description="Polar residues" evidence="2">
    <location>
        <begin position="596"/>
        <end position="621"/>
    </location>
</feature>
<evidence type="ECO:0000256" key="2">
    <source>
        <dbReference type="SAM" id="MobiDB-lite"/>
    </source>
</evidence>
<dbReference type="InterPro" id="IPR007219">
    <property type="entry name" value="XnlR_reg_dom"/>
</dbReference>
<dbReference type="CDD" id="cd12148">
    <property type="entry name" value="fungal_TF_MHR"/>
    <property type="match status" value="1"/>
</dbReference>
<dbReference type="Proteomes" id="UP001141434">
    <property type="component" value="Unassembled WGS sequence"/>
</dbReference>
<accession>A0A9W9EMU2</accession>
<dbReference type="EMBL" id="JAPMSZ010000011">
    <property type="protein sequence ID" value="KAJ5084697.1"/>
    <property type="molecule type" value="Genomic_DNA"/>
</dbReference>
<protein>
    <recommendedName>
        <fullName evidence="3">Xylanolytic transcriptional activator regulatory domain-containing protein</fullName>
    </recommendedName>
</protein>
<dbReference type="PANTHER" id="PTHR46910:SF9">
    <property type="entry name" value="MISCELLANEOUS ZN(II)2CYS6 TRANSCRIPTION FACTOR (EUROFUNG)"/>
    <property type="match status" value="1"/>
</dbReference>
<dbReference type="PANTHER" id="PTHR46910">
    <property type="entry name" value="TRANSCRIPTION FACTOR PDR1"/>
    <property type="match status" value="1"/>
</dbReference>
<dbReference type="Pfam" id="PF04082">
    <property type="entry name" value="Fungal_trans"/>
    <property type="match status" value="1"/>
</dbReference>
<evidence type="ECO:0000259" key="3">
    <source>
        <dbReference type="SMART" id="SM00906"/>
    </source>
</evidence>
<dbReference type="GO" id="GO:0003677">
    <property type="term" value="F:DNA binding"/>
    <property type="evidence" value="ECO:0007669"/>
    <property type="project" value="InterPro"/>
</dbReference>